<reference evidence="2 3" key="1">
    <citation type="submission" date="2024-02" db="EMBL/GenBank/DDBJ databases">
        <authorList>
            <person name="Vignale AGUSTIN F."/>
            <person name="Sosa J E."/>
            <person name="Modenutti C."/>
        </authorList>
    </citation>
    <scope>NUCLEOTIDE SEQUENCE [LARGE SCALE GENOMIC DNA]</scope>
</reference>
<accession>A0ABC8UCS0</accession>
<proteinExistence type="predicted"/>
<evidence type="ECO:0000313" key="3">
    <source>
        <dbReference type="Proteomes" id="UP001642360"/>
    </source>
</evidence>
<protein>
    <submittedName>
        <fullName evidence="2">Uncharacterized protein</fullName>
    </submittedName>
</protein>
<keyword evidence="1" id="KW-0175">Coiled coil</keyword>
<evidence type="ECO:0000313" key="2">
    <source>
        <dbReference type="EMBL" id="CAK9179556.1"/>
    </source>
</evidence>
<dbReference type="AlphaFoldDB" id="A0ABC8UCS0"/>
<sequence>MSSDETKKRKKGVAGGSSGNAKIFVDKDAKKRYDTFIVKRPLLIERGVYLDELVGSVDCPKMLRARKWDPLFDVIVKVKAYIDLVKFFYANVHDFKENELTFNSLVPKMTTFIRGICIGSVPWENEKCKIAHIDLTSTYKMLNRILAYNIHLRRHTVEIGYNTTQLLYAIGERGIFIDLPLYIFNHVHEASTVEDCRLCLPFSILIFKILKHSGFEFQRNCSFMCPMNAMGMGTLNKSVGAILGVKRAKCVKQPSTVSQVVVSEGGTSQGGSDVSTSEGRQTLQQMVEKLEAQFEKFEDETKGSLQRLESKLDCFYKDFKEYINNDTLVLCFFGESFVV</sequence>
<dbReference type="EMBL" id="CAUOFW020007536">
    <property type="protein sequence ID" value="CAK9179556.1"/>
    <property type="molecule type" value="Genomic_DNA"/>
</dbReference>
<organism evidence="2 3">
    <name type="scientific">Ilex paraguariensis</name>
    <name type="common">yerba mate</name>
    <dbReference type="NCBI Taxonomy" id="185542"/>
    <lineage>
        <taxon>Eukaryota</taxon>
        <taxon>Viridiplantae</taxon>
        <taxon>Streptophyta</taxon>
        <taxon>Embryophyta</taxon>
        <taxon>Tracheophyta</taxon>
        <taxon>Spermatophyta</taxon>
        <taxon>Magnoliopsida</taxon>
        <taxon>eudicotyledons</taxon>
        <taxon>Gunneridae</taxon>
        <taxon>Pentapetalae</taxon>
        <taxon>asterids</taxon>
        <taxon>campanulids</taxon>
        <taxon>Aquifoliales</taxon>
        <taxon>Aquifoliaceae</taxon>
        <taxon>Ilex</taxon>
    </lineage>
</organism>
<feature type="coiled-coil region" evidence="1">
    <location>
        <begin position="280"/>
        <end position="307"/>
    </location>
</feature>
<keyword evidence="3" id="KW-1185">Reference proteome</keyword>
<name>A0ABC8UCS0_9AQUA</name>
<evidence type="ECO:0000256" key="1">
    <source>
        <dbReference type="SAM" id="Coils"/>
    </source>
</evidence>
<dbReference type="Proteomes" id="UP001642360">
    <property type="component" value="Unassembled WGS sequence"/>
</dbReference>
<comment type="caution">
    <text evidence="2">The sequence shown here is derived from an EMBL/GenBank/DDBJ whole genome shotgun (WGS) entry which is preliminary data.</text>
</comment>
<gene>
    <name evidence="2" type="ORF">ILEXP_LOCUS49495</name>
</gene>